<gene>
    <name evidence="2" type="ORF">C480_02158</name>
</gene>
<dbReference type="RefSeq" id="WP_006663977.1">
    <property type="nucleotide sequence ID" value="NZ_AOIP01000010.1"/>
</dbReference>
<dbReference type="OrthoDB" id="204292at2157"/>
<dbReference type="AlphaFoldDB" id="M0BFE1"/>
<organism evidence="2 3">
    <name type="scientific">Natrialba aegyptia DSM 13077</name>
    <dbReference type="NCBI Taxonomy" id="1227491"/>
    <lineage>
        <taxon>Archaea</taxon>
        <taxon>Methanobacteriati</taxon>
        <taxon>Methanobacteriota</taxon>
        <taxon>Stenosarchaea group</taxon>
        <taxon>Halobacteria</taxon>
        <taxon>Halobacteriales</taxon>
        <taxon>Natrialbaceae</taxon>
        <taxon>Natrialba</taxon>
    </lineage>
</organism>
<comment type="caution">
    <text evidence="2">The sequence shown here is derived from an EMBL/GenBank/DDBJ whole genome shotgun (WGS) entry which is preliminary data.</text>
</comment>
<evidence type="ECO:0000256" key="1">
    <source>
        <dbReference type="SAM" id="MobiDB-lite"/>
    </source>
</evidence>
<feature type="compositionally biased region" description="Low complexity" evidence="1">
    <location>
        <begin position="88"/>
        <end position="98"/>
    </location>
</feature>
<reference evidence="2 3" key="1">
    <citation type="journal article" date="2014" name="PLoS Genet.">
        <title>Phylogenetically driven sequencing of extremely halophilic archaea reveals strategies for static and dynamic osmo-response.</title>
        <authorList>
            <person name="Becker E.A."/>
            <person name="Seitzer P.M."/>
            <person name="Tritt A."/>
            <person name="Larsen D."/>
            <person name="Krusor M."/>
            <person name="Yao A.I."/>
            <person name="Wu D."/>
            <person name="Madern D."/>
            <person name="Eisen J.A."/>
            <person name="Darling A.E."/>
            <person name="Facciotti M.T."/>
        </authorList>
    </citation>
    <scope>NUCLEOTIDE SEQUENCE [LARGE SCALE GENOMIC DNA]</scope>
    <source>
        <strain evidence="2 3">DSM 13077</strain>
    </source>
</reference>
<feature type="region of interest" description="Disordered" evidence="1">
    <location>
        <begin position="1"/>
        <end position="26"/>
    </location>
</feature>
<accession>M0BFE1</accession>
<sequence length="141" mass="15190">MRERDRPRPPDELDAELAGALEDRDGETLRAVAEHAIALADWKDSTAEPRTPPEGGDDAAGGHDAAVNSESATEGEHARGRAAAQHPDAALDSDAASSEFPAGVPARANVSLVEIAGETYRYYQWREDDEIRSETERLPAE</sequence>
<keyword evidence="3" id="KW-1185">Reference proteome</keyword>
<dbReference type="PATRIC" id="fig|1227491.4.peg.442"/>
<name>M0BFE1_9EURY</name>
<protein>
    <submittedName>
        <fullName evidence="2">Uncharacterized protein</fullName>
    </submittedName>
</protein>
<feature type="compositionally biased region" description="Basic and acidic residues" evidence="1">
    <location>
        <begin position="1"/>
        <end position="11"/>
    </location>
</feature>
<evidence type="ECO:0000313" key="2">
    <source>
        <dbReference type="EMBL" id="ELZ09550.1"/>
    </source>
</evidence>
<evidence type="ECO:0000313" key="3">
    <source>
        <dbReference type="Proteomes" id="UP000011591"/>
    </source>
</evidence>
<dbReference type="Proteomes" id="UP000011591">
    <property type="component" value="Unassembled WGS sequence"/>
</dbReference>
<proteinExistence type="predicted"/>
<dbReference type="EMBL" id="AOIP01000010">
    <property type="protein sequence ID" value="ELZ09550.1"/>
    <property type="molecule type" value="Genomic_DNA"/>
</dbReference>
<feature type="region of interest" description="Disordered" evidence="1">
    <location>
        <begin position="38"/>
        <end position="108"/>
    </location>
</feature>